<sequence length="788" mass="86231">MSKSPRPKSPTSGNKPLRTRKEAGVANKPQTEIIHGAVPPRDILLQFITDNPDRASKREIAKAFGLKGETRVELKALLKELEQDGLVNKTRKSLSRPGALPPVTVVDITTRDKDGDLIGRPAEWPDEAGVAPAISIRQSSADRAKGKAPVGGLGDRVLAKIFPNKDRDGPAYTARIIKVLDKRQGALLGVYREMPGTGGGRLMPIERRGEEMVIDASDIGDAKDGDLVEVEVGRNSSRLGLARAKVLNVVGSVASEKAISMIAIHAHGIPYIFPQSVLDEADAAKPASMKNREDWRHLPLITIDPHDAKDHDDAVYAEPDTSPDNPGGVIVTVAIADVSYYIRSKSALDREALKRGNSVYFPDRVVPMLPERISNDLCSLREGVDRPALAVRMVFSKEGRKASHTFHRIMMKSAAKLSYQQAQAAIDGKPDDKSGPLLEPILKPLWAAYEILKVGRDRRQPLELDMPERKIILKEDGTVDRVFVPERLDAHKLIEEMMIQANVAAAETLEKKRQPLVYRTHDAPSLAKQEVLREFLTTIGFSLVKGGNLRSNSFNGILAKAQDTPHQTIVNEMVLRSQSQAVYSPDNIGHFGLNLMKYAHFTSPIRRYADLIVHRGLVGALGLGEGGITPEEEATLADVAVEISTFERRAMAAERDTINRLIAHHLATRIGDEFDGQVSGVTKSGLFISLPQFGADGFIPVSTLGRDYFIYDEAHQALTGEKTGLGYQLGDGVRVKLVEAVPLAGALRFEILSEGKKMPVGTRSFHKATRKSRSGPRKPGTRPPRGKH</sequence>
<proteinExistence type="inferred from homology"/>
<dbReference type="InterPro" id="IPR011805">
    <property type="entry name" value="RNase_R"/>
</dbReference>
<evidence type="ECO:0000256" key="6">
    <source>
        <dbReference type="ARBA" id="ARBA00022884"/>
    </source>
</evidence>
<evidence type="ECO:0000259" key="9">
    <source>
        <dbReference type="PROSITE" id="PS50126"/>
    </source>
</evidence>
<dbReference type="InterPro" id="IPR050180">
    <property type="entry name" value="RNR_Ribonuclease"/>
</dbReference>
<dbReference type="SUPFAM" id="SSF50249">
    <property type="entry name" value="Nucleic acid-binding proteins"/>
    <property type="match status" value="2"/>
</dbReference>
<comment type="similarity">
    <text evidence="7">Belongs to the RNR ribonuclease family. RNase R subfamily.</text>
</comment>
<evidence type="ECO:0000256" key="2">
    <source>
        <dbReference type="ARBA" id="ARBA00022490"/>
    </source>
</evidence>
<evidence type="ECO:0000256" key="7">
    <source>
        <dbReference type="HAMAP-Rule" id="MF_01895"/>
    </source>
</evidence>
<dbReference type="Proteomes" id="UP000310754">
    <property type="component" value="Unassembled WGS sequence"/>
</dbReference>
<evidence type="ECO:0000313" key="10">
    <source>
        <dbReference type="EMBL" id="THF52304.1"/>
    </source>
</evidence>
<keyword evidence="2 7" id="KW-0963">Cytoplasm</keyword>
<keyword evidence="6 7" id="KW-0694">RNA-binding</keyword>
<dbReference type="GO" id="GO:0005829">
    <property type="term" value="C:cytosol"/>
    <property type="evidence" value="ECO:0007669"/>
    <property type="project" value="TreeGrafter"/>
</dbReference>
<keyword evidence="4 7" id="KW-0378">Hydrolase</keyword>
<feature type="compositionally biased region" description="Polar residues" evidence="8">
    <location>
        <begin position="1"/>
        <end position="14"/>
    </location>
</feature>
<dbReference type="GO" id="GO:0008859">
    <property type="term" value="F:exoribonuclease II activity"/>
    <property type="evidence" value="ECO:0007669"/>
    <property type="project" value="UniProtKB-UniRule"/>
</dbReference>
<dbReference type="NCBIfam" id="TIGR00358">
    <property type="entry name" value="3_prime_RNase"/>
    <property type="match status" value="1"/>
</dbReference>
<dbReference type="Pfam" id="PF17876">
    <property type="entry name" value="CSD2"/>
    <property type="match status" value="1"/>
</dbReference>
<dbReference type="AlphaFoldDB" id="A0A4S4A1S4"/>
<reference evidence="10 11" key="1">
    <citation type="submission" date="2019-04" db="EMBL/GenBank/DDBJ databases">
        <title>Rhizobium terrae sp. nov., isolated from a paddy soil.</title>
        <authorList>
            <person name="Lin S.-Y."/>
            <person name="Hameed A."/>
            <person name="Huang H.-I."/>
            <person name="Young C.-C."/>
        </authorList>
    </citation>
    <scope>NUCLEOTIDE SEQUENCE [LARGE SCALE GENOMIC DNA]</scope>
    <source>
        <strain evidence="10 11">CC-HIH110</strain>
    </source>
</reference>
<dbReference type="InterPro" id="IPR022966">
    <property type="entry name" value="RNase_II/R_CS"/>
</dbReference>
<dbReference type="CDD" id="cd04471">
    <property type="entry name" value="S1_RNase_R"/>
    <property type="match status" value="1"/>
</dbReference>
<dbReference type="InterPro" id="IPR001900">
    <property type="entry name" value="RNase_II/R"/>
</dbReference>
<keyword evidence="5 7" id="KW-0269">Exonuclease</keyword>
<comment type="subcellular location">
    <subcellularLocation>
        <location evidence="7">Cytoplasm</location>
    </subcellularLocation>
</comment>
<feature type="region of interest" description="Disordered" evidence="8">
    <location>
        <begin position="760"/>
        <end position="788"/>
    </location>
</feature>
<dbReference type="Pfam" id="PF00773">
    <property type="entry name" value="RNB"/>
    <property type="match status" value="1"/>
</dbReference>
<dbReference type="Gene3D" id="2.40.50.140">
    <property type="entry name" value="Nucleic acid-binding proteins"/>
    <property type="match status" value="1"/>
</dbReference>
<dbReference type="PROSITE" id="PS01175">
    <property type="entry name" value="RIBONUCLEASE_II"/>
    <property type="match status" value="1"/>
</dbReference>
<comment type="caution">
    <text evidence="10">The sequence shown here is derived from an EMBL/GenBank/DDBJ whole genome shotgun (WGS) entry which is preliminary data.</text>
</comment>
<protein>
    <recommendedName>
        <fullName evidence="7">Ribonuclease R</fullName>
        <shortName evidence="7">RNase R</shortName>
        <ecNumber evidence="7">3.1.13.1</ecNumber>
    </recommendedName>
</protein>
<dbReference type="EC" id="3.1.13.1" evidence="7"/>
<name>A0A4S4A1S4_9HYPH</name>
<comment type="catalytic activity">
    <reaction evidence="1 7">
        <text>Exonucleolytic cleavage in the 3'- to 5'-direction to yield nucleoside 5'-phosphates.</text>
        <dbReference type="EC" id="3.1.13.1"/>
    </reaction>
</comment>
<dbReference type="SMART" id="SM00955">
    <property type="entry name" value="RNB"/>
    <property type="match status" value="1"/>
</dbReference>
<evidence type="ECO:0000256" key="8">
    <source>
        <dbReference type="SAM" id="MobiDB-lite"/>
    </source>
</evidence>
<keyword evidence="3 7" id="KW-0540">Nuclease</keyword>
<feature type="compositionally biased region" description="Basic residues" evidence="8">
    <location>
        <begin position="764"/>
        <end position="788"/>
    </location>
</feature>
<dbReference type="GO" id="GO:0003723">
    <property type="term" value="F:RNA binding"/>
    <property type="evidence" value="ECO:0007669"/>
    <property type="project" value="UniProtKB-UniRule"/>
</dbReference>
<feature type="domain" description="S1 motif" evidence="9">
    <location>
        <begin position="671"/>
        <end position="739"/>
    </location>
</feature>
<keyword evidence="11" id="KW-1185">Reference proteome</keyword>
<comment type="function">
    <text evidence="7">3'-5' exoribonuclease that releases 5'-nucleoside monophosphates and is involved in maturation of structured RNAs.</text>
</comment>
<gene>
    <name evidence="7 10" type="primary">rnr</name>
    <name evidence="10" type="ORF">E6C51_05740</name>
</gene>
<dbReference type="Pfam" id="PF00575">
    <property type="entry name" value="S1"/>
    <property type="match status" value="1"/>
</dbReference>
<dbReference type="HAMAP" id="MF_01895">
    <property type="entry name" value="RNase_R"/>
    <property type="match status" value="1"/>
</dbReference>
<evidence type="ECO:0000313" key="11">
    <source>
        <dbReference type="Proteomes" id="UP000310754"/>
    </source>
</evidence>
<dbReference type="GO" id="GO:0006402">
    <property type="term" value="P:mRNA catabolic process"/>
    <property type="evidence" value="ECO:0007669"/>
    <property type="project" value="TreeGrafter"/>
</dbReference>
<dbReference type="NCBIfam" id="TIGR02063">
    <property type="entry name" value="RNase_R"/>
    <property type="match status" value="1"/>
</dbReference>
<dbReference type="PANTHER" id="PTHR23355">
    <property type="entry name" value="RIBONUCLEASE"/>
    <property type="match status" value="1"/>
</dbReference>
<feature type="region of interest" description="Disordered" evidence="8">
    <location>
        <begin position="1"/>
        <end position="30"/>
    </location>
</feature>
<evidence type="ECO:0000256" key="1">
    <source>
        <dbReference type="ARBA" id="ARBA00001849"/>
    </source>
</evidence>
<dbReference type="InterPro" id="IPR004476">
    <property type="entry name" value="RNase_II/RNase_R"/>
</dbReference>
<accession>A0A4S4A1S4</accession>
<dbReference type="PANTHER" id="PTHR23355:SF9">
    <property type="entry name" value="DIS3-LIKE EXONUCLEASE 2"/>
    <property type="match status" value="1"/>
</dbReference>
<evidence type="ECO:0000256" key="5">
    <source>
        <dbReference type="ARBA" id="ARBA00022839"/>
    </source>
</evidence>
<evidence type="ECO:0000256" key="4">
    <source>
        <dbReference type="ARBA" id="ARBA00022801"/>
    </source>
</evidence>
<dbReference type="EMBL" id="SSOA01000002">
    <property type="protein sequence ID" value="THF52304.1"/>
    <property type="molecule type" value="Genomic_DNA"/>
</dbReference>
<dbReference type="PROSITE" id="PS50126">
    <property type="entry name" value="S1"/>
    <property type="match status" value="1"/>
</dbReference>
<dbReference type="SMART" id="SM00316">
    <property type="entry name" value="S1"/>
    <property type="match status" value="1"/>
</dbReference>
<evidence type="ECO:0000256" key="3">
    <source>
        <dbReference type="ARBA" id="ARBA00022722"/>
    </source>
</evidence>
<organism evidence="10 11">
    <name type="scientific">Allorhizobium terrae</name>
    <dbReference type="NCBI Taxonomy" id="1848972"/>
    <lineage>
        <taxon>Bacteria</taxon>
        <taxon>Pseudomonadati</taxon>
        <taxon>Pseudomonadota</taxon>
        <taxon>Alphaproteobacteria</taxon>
        <taxon>Hyphomicrobiales</taxon>
        <taxon>Rhizobiaceae</taxon>
        <taxon>Rhizobium/Agrobacterium group</taxon>
        <taxon>Allorhizobium</taxon>
    </lineage>
</organism>
<dbReference type="InterPro" id="IPR040476">
    <property type="entry name" value="CSD2"/>
</dbReference>
<dbReference type="InterPro" id="IPR003029">
    <property type="entry name" value="S1_domain"/>
</dbReference>
<dbReference type="InterPro" id="IPR012340">
    <property type="entry name" value="NA-bd_OB-fold"/>
</dbReference>